<dbReference type="GO" id="GO:0005847">
    <property type="term" value="C:mRNA cleavage and polyadenylation specificity factor complex"/>
    <property type="evidence" value="ECO:0007669"/>
    <property type="project" value="TreeGrafter"/>
</dbReference>
<dbReference type="SMART" id="SM00320">
    <property type="entry name" value="WD40"/>
    <property type="match status" value="7"/>
</dbReference>
<dbReference type="FunFam" id="2.130.10.10:FF:000990">
    <property type="entry name" value="GG12984"/>
    <property type="match status" value="1"/>
</dbReference>
<name>A0A7R9FMF0_9NEOP</name>
<dbReference type="PROSITE" id="PS50082">
    <property type="entry name" value="WD_REPEATS_2"/>
    <property type="match status" value="7"/>
</dbReference>
<keyword evidence="1" id="KW-0853">WD repeat</keyword>
<feature type="region of interest" description="Disordered" evidence="3">
    <location>
        <begin position="473"/>
        <end position="513"/>
    </location>
</feature>
<feature type="region of interest" description="Disordered" evidence="3">
    <location>
        <begin position="881"/>
        <end position="975"/>
    </location>
</feature>
<dbReference type="InterPro" id="IPR015943">
    <property type="entry name" value="WD40/YVTN_repeat-like_dom_sf"/>
</dbReference>
<dbReference type="Gene3D" id="2.130.10.10">
    <property type="entry name" value="YVTN repeat-like/Quinoprotein amine dehydrogenase"/>
    <property type="match status" value="3"/>
</dbReference>
<evidence type="ECO:0000313" key="4">
    <source>
        <dbReference type="EMBL" id="CAD7456305.1"/>
    </source>
</evidence>
<feature type="repeat" description="WD" evidence="1">
    <location>
        <begin position="176"/>
        <end position="208"/>
    </location>
</feature>
<sequence length="1315" mass="148521">MMQTAQYSQPPPPIPNLSVPPPSTRHYPQRQYAERDPNRLRFFQPFRPFARPGPGPITDAEFDGKRLRKSVMRKTVDYNSAIIKMLESRVWQRDFRDRRALQPDVMYYPDLQPPPSYADNPINSVTTRFVKTATNKMRCPIFCMAWTPEGRRLVTGASSGEFTLWNGLTFNFETILQAHDSPVRTMVWSHNDMWMVTGDHAGYVKYWQSNMNNVKMFQAHKEAIRGLSFSPSDNKFVTCSDDGTLRIWDFMRCHEERILRGHGADVKCVHWHPQKGLIVSGSKDNQQPIKLWDPKSGQSLATLHAHKSTVMDIKWNTNGNWLVTASRDHLLKLFDLRNLSQEVQTFRGHKKEASSVAWHPYHEGLFASGGSDGAILFWHVGYVPTLVNSTLSCLFMADKEVGSIDQAHDSIVWTLAWHPLGHILCSGSNDHTSKFWTRNRPGDLMRDKYNLNMLPAGIPGVDDLDLDEPAMIPGMGPEDKVDNSNSTPEEAAIPGLDFSDLPDDKQKTAQKKVPYSKPIPRNFQAHWNETSRCNVEEGIEDDDEEEDSEKWKGKNPLTDVITQLIETNPPPGVIPVSELEPQAIIIFGKILPVEGNPKLQQAIASGSEALSKLIQSGQLEELHDVMPHSDEHNHDTYINDEMDIDSESEGLPDPLSSSAYPHISSKERRRKSRFNDPNDHSRNMILDGGHNMMPMDGQDKDMRSIAMMRQQFPPNSVPDQDMRFSTGDMDLRQPPMMPMGDQDFRRLHINNNIRHDITMDEDLRGYGMDQPRFDDCDVRHFGDQDLRGNPNSQHQQNMMEMGDVDFRHNPQGNHQNMLNMNPLSVRPDQNSPNQGPNMGMGLPSNKDIDARRHGFGPESANMQNIDDNVDSSGGRKVLLNTPQQFTGGPLPRGMMDQNHWRGGPPNDQWAGNMPDQEGIKDIDNPNFRWGSRGSPRGTGGHYSDRGRGRNFGPDGLGSIEHGRGEPRGNFGPDGPIRGEPRGNFGLDGSGEILGQMDGVEENLEEILGQMDQEEENPEEILGQMDQVEENPEEILGLMDQEEENLEEILGLMDQEEENPEEILGLMDQEEENLEEILGRMSRVEENLEGILGQMDREEENLEEISGQMDQEEENPEEISGQMDQVEENLEEILGQMDQEEENLEEILDQMNWVEENLEEILGWMSWVVWGRHMDENLLVPNFSPSENFGPGGNFGHGNFGPGGNFGPEDNFGPGNNFGPGDNFGPEENFDHGRNMKEGSNFEPQEEGELGSDREEGYAESEGVVVEVVAFPGVEEIEVLGVVDAAEPEASLGDEEEGEIHREFLWIKAMDYCKTL</sequence>
<evidence type="ECO:0000256" key="3">
    <source>
        <dbReference type="SAM" id="MobiDB-lite"/>
    </source>
</evidence>
<feature type="region of interest" description="Disordered" evidence="3">
    <location>
        <begin position="1"/>
        <end position="34"/>
    </location>
</feature>
<dbReference type="PANTHER" id="PTHR22836:SF0">
    <property type="entry name" value="PRE-MRNA 3' END PROCESSING PROTEIN WDR33"/>
    <property type="match status" value="1"/>
</dbReference>
<feature type="repeat" description="WD" evidence="1">
    <location>
        <begin position="346"/>
        <end position="380"/>
    </location>
</feature>
<evidence type="ECO:0000256" key="1">
    <source>
        <dbReference type="PROSITE-ProRule" id="PRU00221"/>
    </source>
</evidence>
<feature type="compositionally biased region" description="Low complexity" evidence="3">
    <location>
        <begin position="1206"/>
        <end position="1225"/>
    </location>
</feature>
<dbReference type="GO" id="GO:0031124">
    <property type="term" value="P:mRNA 3'-end processing"/>
    <property type="evidence" value="ECO:0007669"/>
    <property type="project" value="InterPro"/>
</dbReference>
<dbReference type="EMBL" id="OE001226">
    <property type="protein sequence ID" value="CAD7456305.1"/>
    <property type="molecule type" value="Genomic_DNA"/>
</dbReference>
<dbReference type="CDD" id="cd00200">
    <property type="entry name" value="WD40"/>
    <property type="match status" value="1"/>
</dbReference>
<feature type="region of interest" description="Disordered" evidence="3">
    <location>
        <begin position="1193"/>
        <end position="1258"/>
    </location>
</feature>
<reference evidence="4" key="1">
    <citation type="submission" date="2020-11" db="EMBL/GenBank/DDBJ databases">
        <authorList>
            <person name="Tran Van P."/>
        </authorList>
    </citation>
    <scope>NUCLEOTIDE SEQUENCE</scope>
</reference>
<dbReference type="FunFam" id="2.130.10.10:FF:000085">
    <property type="entry name" value="WD repeat domain 33"/>
    <property type="match status" value="1"/>
</dbReference>
<feature type="compositionally biased region" description="Gly residues" evidence="3">
    <location>
        <begin position="1193"/>
        <end position="1205"/>
    </location>
</feature>
<keyword evidence="2" id="KW-0175">Coiled coil</keyword>
<proteinExistence type="predicted"/>
<feature type="coiled-coil region" evidence="2">
    <location>
        <begin position="996"/>
        <end position="1156"/>
    </location>
</feature>
<dbReference type="SUPFAM" id="SSF50978">
    <property type="entry name" value="WD40 repeat-like"/>
    <property type="match status" value="1"/>
</dbReference>
<protein>
    <recommendedName>
        <fullName evidence="5">Pre-mRNA 3' end processing protein WDR33</fullName>
    </recommendedName>
</protein>
<dbReference type="SUPFAM" id="SSF58104">
    <property type="entry name" value="Methyl-accepting chemotaxis protein (MCP) signaling domain"/>
    <property type="match status" value="1"/>
</dbReference>
<organism evidence="4">
    <name type="scientific">Timema tahoe</name>
    <dbReference type="NCBI Taxonomy" id="61484"/>
    <lineage>
        <taxon>Eukaryota</taxon>
        <taxon>Metazoa</taxon>
        <taxon>Ecdysozoa</taxon>
        <taxon>Arthropoda</taxon>
        <taxon>Hexapoda</taxon>
        <taxon>Insecta</taxon>
        <taxon>Pterygota</taxon>
        <taxon>Neoptera</taxon>
        <taxon>Polyneoptera</taxon>
        <taxon>Phasmatodea</taxon>
        <taxon>Timematodea</taxon>
        <taxon>Timematoidea</taxon>
        <taxon>Timematidae</taxon>
        <taxon>Timema</taxon>
    </lineage>
</organism>
<feature type="repeat" description="WD" evidence="1">
    <location>
        <begin position="259"/>
        <end position="285"/>
    </location>
</feature>
<evidence type="ECO:0008006" key="5">
    <source>
        <dbReference type="Google" id="ProtNLM"/>
    </source>
</evidence>
<gene>
    <name evidence="4" type="ORF">TTEB3V08_LOCUS4338</name>
</gene>
<dbReference type="PANTHER" id="PTHR22836">
    <property type="entry name" value="WD40 REPEAT PROTEIN"/>
    <property type="match status" value="1"/>
</dbReference>
<dbReference type="PROSITE" id="PS50294">
    <property type="entry name" value="WD_REPEATS_REGION"/>
    <property type="match status" value="4"/>
</dbReference>
<feature type="region of interest" description="Disordered" evidence="3">
    <location>
        <begin position="644"/>
        <end position="692"/>
    </location>
</feature>
<feature type="compositionally biased region" description="Pro residues" evidence="3">
    <location>
        <begin position="9"/>
        <end position="23"/>
    </location>
</feature>
<dbReference type="FunFam" id="2.130.10.10:FF:001116">
    <property type="entry name" value="GM10830"/>
    <property type="match status" value="1"/>
</dbReference>
<evidence type="ECO:0000256" key="2">
    <source>
        <dbReference type="SAM" id="Coils"/>
    </source>
</evidence>
<accession>A0A7R9FMF0</accession>
<feature type="repeat" description="WD" evidence="1">
    <location>
        <begin position="303"/>
        <end position="344"/>
    </location>
</feature>
<feature type="repeat" description="WD" evidence="1">
    <location>
        <begin position="217"/>
        <end position="249"/>
    </location>
</feature>
<feature type="repeat" description="WD" evidence="1">
    <location>
        <begin position="405"/>
        <end position="436"/>
    </location>
</feature>
<dbReference type="InterPro" id="IPR036322">
    <property type="entry name" value="WD40_repeat_dom_sf"/>
</dbReference>
<dbReference type="Pfam" id="PF00400">
    <property type="entry name" value="WD40"/>
    <property type="match status" value="7"/>
</dbReference>
<dbReference type="InterPro" id="IPR001680">
    <property type="entry name" value="WD40_rpt"/>
</dbReference>
<feature type="repeat" description="WD" evidence="1">
    <location>
        <begin position="134"/>
        <end position="166"/>
    </location>
</feature>
<dbReference type="InterPro" id="IPR045245">
    <property type="entry name" value="Pfs2-like"/>
</dbReference>
<feature type="compositionally biased region" description="Basic and acidic residues" evidence="3">
    <location>
        <begin position="673"/>
        <end position="682"/>
    </location>
</feature>